<comment type="caution">
    <text evidence="2">The sequence shown here is derived from an EMBL/GenBank/DDBJ whole genome shotgun (WGS) entry which is preliminary data.</text>
</comment>
<dbReference type="Pfam" id="PF02625">
    <property type="entry name" value="XdhC_CoxI"/>
    <property type="match status" value="1"/>
</dbReference>
<dbReference type="AlphaFoldDB" id="A0A963Z594"/>
<reference evidence="2 3" key="1">
    <citation type="journal article" date="2021" name="Microorganisms">
        <title>Acidisoma silvae sp. nov. and Acidisomacellulosilytica sp. nov., Two Acidophilic Bacteria Isolated from Decaying Wood, Hydrolyzing Cellulose and Producing Poly-3-hydroxybutyrate.</title>
        <authorList>
            <person name="Mieszkin S."/>
            <person name="Pouder E."/>
            <person name="Uroz S."/>
            <person name="Simon-Colin C."/>
            <person name="Alain K."/>
        </authorList>
    </citation>
    <scope>NUCLEOTIDE SEQUENCE [LARGE SCALE GENOMIC DNA]</scope>
    <source>
        <strain evidence="2 3">HW T5.17</strain>
    </source>
</reference>
<accession>A0A963Z594</accession>
<evidence type="ECO:0000259" key="1">
    <source>
        <dbReference type="Pfam" id="PF02625"/>
    </source>
</evidence>
<gene>
    <name evidence="2" type="ORF">ACELLULO517_22995</name>
</gene>
<proteinExistence type="predicted"/>
<name>A0A963Z594_9PROT</name>
<dbReference type="Proteomes" id="UP000721844">
    <property type="component" value="Unassembled WGS sequence"/>
</dbReference>
<dbReference type="PANTHER" id="PTHR30388:SF4">
    <property type="entry name" value="MOLYBDENUM COFACTOR INSERTION CHAPERONE PAOD"/>
    <property type="match status" value="1"/>
</dbReference>
<sequence length="109" mass="11327">MTRLGDSEDVLDQVHAWRQAGESVALATVVGTWGSSPRPVGSQMAITASGRVTGSVSGGCVESAVMAAAMVTLSESRPQLLDYGVSTERAWEVGLACGGQLQVFVEEVE</sequence>
<dbReference type="InterPro" id="IPR052698">
    <property type="entry name" value="MoCofactor_Util/Proc"/>
</dbReference>
<dbReference type="EMBL" id="JAESVA010000011">
    <property type="protein sequence ID" value="MCB8883135.1"/>
    <property type="molecule type" value="Genomic_DNA"/>
</dbReference>
<feature type="domain" description="XdhC- CoxI" evidence="1">
    <location>
        <begin position="17"/>
        <end position="84"/>
    </location>
</feature>
<protein>
    <submittedName>
        <fullName evidence="2">XdhC family protein</fullName>
    </submittedName>
</protein>
<organism evidence="2 3">
    <name type="scientific">Acidisoma cellulosilyticum</name>
    <dbReference type="NCBI Taxonomy" id="2802395"/>
    <lineage>
        <taxon>Bacteria</taxon>
        <taxon>Pseudomonadati</taxon>
        <taxon>Pseudomonadota</taxon>
        <taxon>Alphaproteobacteria</taxon>
        <taxon>Acetobacterales</taxon>
        <taxon>Acidocellaceae</taxon>
        <taxon>Acidisoma</taxon>
    </lineage>
</organism>
<dbReference type="InterPro" id="IPR003777">
    <property type="entry name" value="XdhC_CoxI"/>
</dbReference>
<dbReference type="PANTHER" id="PTHR30388">
    <property type="entry name" value="ALDEHYDE OXIDOREDUCTASE MOLYBDENUM COFACTOR ASSEMBLY PROTEIN"/>
    <property type="match status" value="1"/>
</dbReference>
<evidence type="ECO:0000313" key="2">
    <source>
        <dbReference type="EMBL" id="MCB8883135.1"/>
    </source>
</evidence>
<keyword evidence="3" id="KW-1185">Reference proteome</keyword>
<evidence type="ECO:0000313" key="3">
    <source>
        <dbReference type="Proteomes" id="UP000721844"/>
    </source>
</evidence>